<reference evidence="2" key="1">
    <citation type="journal article" date="2015" name="Proc. Natl. Acad. Sci. U.S.A.">
        <title>Genome sequencing of adzuki bean (Vigna angularis) provides insight into high starch and low fat accumulation and domestication.</title>
        <authorList>
            <person name="Yang K."/>
            <person name="Tian Z."/>
            <person name="Chen C."/>
            <person name="Luo L."/>
            <person name="Zhao B."/>
            <person name="Wang Z."/>
            <person name="Yu L."/>
            <person name="Li Y."/>
            <person name="Sun Y."/>
            <person name="Li W."/>
            <person name="Chen Y."/>
            <person name="Li Y."/>
            <person name="Zhang Y."/>
            <person name="Ai D."/>
            <person name="Zhao J."/>
            <person name="Shang C."/>
            <person name="Ma Y."/>
            <person name="Wu B."/>
            <person name="Wang M."/>
            <person name="Gao L."/>
            <person name="Sun D."/>
            <person name="Zhang P."/>
            <person name="Guo F."/>
            <person name="Wang W."/>
            <person name="Li Y."/>
            <person name="Wang J."/>
            <person name="Varshney R.K."/>
            <person name="Wang J."/>
            <person name="Ling H.Q."/>
            <person name="Wan P."/>
        </authorList>
    </citation>
    <scope>NUCLEOTIDE SEQUENCE</scope>
    <source>
        <strain evidence="2">cv. Jingnong 6</strain>
    </source>
</reference>
<evidence type="ECO:0008006" key="3">
    <source>
        <dbReference type="Google" id="ProtNLM"/>
    </source>
</evidence>
<evidence type="ECO:0000313" key="2">
    <source>
        <dbReference type="Proteomes" id="UP000053144"/>
    </source>
</evidence>
<sequence length="241" mass="28101">MQVLQSLQDFPTIFNFYKLLLNIRKFDPRTFVPIGEHAASFRSYLGVMAKYHVPIVATCWDDVPQVDKNLLSHDIYDNWDIPNDERKRMKILSHIAVRWRDFKARMTRQYHDLVDSPSPVRAVGGVIGLRDYFGPKPRSIEAVTQEIVNSIRQQVYHPEKQPIAQPLNQAREEPKDHDVISILTSRLNKLRKGPNDSWACGYYIMSWIKAIIREEIRGEWTKRFNTTSSMSTSVINTIKED</sequence>
<protein>
    <recommendedName>
        <fullName evidence="3">Ubiquitin-like protease family profile domain-containing protein</fullName>
    </recommendedName>
</protein>
<dbReference type="EMBL" id="CM003381">
    <property type="protein sequence ID" value="KOM57434.1"/>
    <property type="molecule type" value="Genomic_DNA"/>
</dbReference>
<proteinExistence type="predicted"/>
<dbReference type="Gramene" id="KOM57434">
    <property type="protein sequence ID" value="KOM57434"/>
    <property type="gene ID" value="LR48_Vigan11g046700"/>
</dbReference>
<dbReference type="PANTHER" id="PTHR33018">
    <property type="entry name" value="OS10G0338966 PROTEIN-RELATED"/>
    <property type="match status" value="1"/>
</dbReference>
<gene>
    <name evidence="1" type="ORF">LR48_Vigan11g046700</name>
</gene>
<evidence type="ECO:0000313" key="1">
    <source>
        <dbReference type="EMBL" id="KOM57434.1"/>
    </source>
</evidence>
<accession>A0A0L9VRQ2</accession>
<organism evidence="1 2">
    <name type="scientific">Phaseolus angularis</name>
    <name type="common">Azuki bean</name>
    <name type="synonym">Vigna angularis</name>
    <dbReference type="NCBI Taxonomy" id="3914"/>
    <lineage>
        <taxon>Eukaryota</taxon>
        <taxon>Viridiplantae</taxon>
        <taxon>Streptophyta</taxon>
        <taxon>Embryophyta</taxon>
        <taxon>Tracheophyta</taxon>
        <taxon>Spermatophyta</taxon>
        <taxon>Magnoliopsida</taxon>
        <taxon>eudicotyledons</taxon>
        <taxon>Gunneridae</taxon>
        <taxon>Pentapetalae</taxon>
        <taxon>rosids</taxon>
        <taxon>fabids</taxon>
        <taxon>Fabales</taxon>
        <taxon>Fabaceae</taxon>
        <taxon>Papilionoideae</taxon>
        <taxon>50 kb inversion clade</taxon>
        <taxon>NPAAA clade</taxon>
        <taxon>indigoferoid/millettioid clade</taxon>
        <taxon>Phaseoleae</taxon>
        <taxon>Vigna</taxon>
    </lineage>
</organism>
<dbReference type="AlphaFoldDB" id="A0A0L9VRQ2"/>
<dbReference type="Proteomes" id="UP000053144">
    <property type="component" value="Chromosome 11"/>
</dbReference>
<name>A0A0L9VRQ2_PHAAN</name>
<dbReference type="PANTHER" id="PTHR33018:SF34">
    <property type="entry name" value="OS02G0472350 PROTEIN"/>
    <property type="match status" value="1"/>
</dbReference>